<reference evidence="1" key="1">
    <citation type="submission" date="2019-08" db="EMBL/GenBank/DDBJ databases">
        <authorList>
            <person name="Kucharzyk K."/>
            <person name="Murdoch R.W."/>
            <person name="Higgins S."/>
            <person name="Loffler F."/>
        </authorList>
    </citation>
    <scope>NUCLEOTIDE SEQUENCE</scope>
</reference>
<keyword evidence="1" id="KW-0378">Hydrolase</keyword>
<protein>
    <submittedName>
        <fullName evidence="1">Inositol-1-monophosphatase</fullName>
        <ecNumber evidence="1">3.1.3.25</ecNumber>
    </submittedName>
</protein>
<dbReference type="GO" id="GO:0052834">
    <property type="term" value="F:inositol monophosphate phosphatase activity"/>
    <property type="evidence" value="ECO:0007669"/>
    <property type="project" value="UniProtKB-EC"/>
</dbReference>
<evidence type="ECO:0000313" key="1">
    <source>
        <dbReference type="EMBL" id="MPN11241.1"/>
    </source>
</evidence>
<name>A0A645FAA2_9ZZZZ</name>
<proteinExistence type="predicted"/>
<dbReference type="AlphaFoldDB" id="A0A645FAA2"/>
<gene>
    <name evidence="1" type="primary">suhB_18</name>
    <name evidence="1" type="ORF">SDC9_158542</name>
</gene>
<sequence>MAAGVLMIQEAGGLVSDLAGEANYLTTGNVVAGTPKVFGQLLPIIQAYRGDKLQA</sequence>
<dbReference type="EMBL" id="VSSQ01057438">
    <property type="protein sequence ID" value="MPN11241.1"/>
    <property type="molecule type" value="Genomic_DNA"/>
</dbReference>
<dbReference type="Gene3D" id="3.40.190.80">
    <property type="match status" value="1"/>
</dbReference>
<comment type="caution">
    <text evidence="1">The sequence shown here is derived from an EMBL/GenBank/DDBJ whole genome shotgun (WGS) entry which is preliminary data.</text>
</comment>
<accession>A0A645FAA2</accession>
<dbReference type="EC" id="3.1.3.25" evidence="1"/>
<organism evidence="1">
    <name type="scientific">bioreactor metagenome</name>
    <dbReference type="NCBI Taxonomy" id="1076179"/>
    <lineage>
        <taxon>unclassified sequences</taxon>
        <taxon>metagenomes</taxon>
        <taxon>ecological metagenomes</taxon>
    </lineage>
</organism>
<dbReference type="SUPFAM" id="SSF56655">
    <property type="entry name" value="Carbohydrate phosphatase"/>
    <property type="match status" value="1"/>
</dbReference>